<gene>
    <name evidence="1" type="ORF">HAX54_001665</name>
</gene>
<reference evidence="1 2" key="1">
    <citation type="journal article" date="2021" name="BMC Genomics">
        <title>Datura genome reveals duplications of psychoactive alkaloid biosynthetic genes and high mutation rate following tissue culture.</title>
        <authorList>
            <person name="Rajewski A."/>
            <person name="Carter-House D."/>
            <person name="Stajich J."/>
            <person name="Litt A."/>
        </authorList>
    </citation>
    <scope>NUCLEOTIDE SEQUENCE [LARGE SCALE GENOMIC DNA]</scope>
    <source>
        <strain evidence="1">AR-01</strain>
    </source>
</reference>
<sequence length="122" mass="14334">MEKQRTNDTTGPQHIKDHKRSHRFRAMLVLRRSLRWVVRRGVGEKRRGEWGEDAVVLQWWRKEWESEGEEIAVVAGLVREREIGRRVEWMELSVGCRRRPREFLVCGAMSVVSRGGVRVVGV</sequence>
<organism evidence="1 2">
    <name type="scientific">Datura stramonium</name>
    <name type="common">Jimsonweed</name>
    <name type="synonym">Common thornapple</name>
    <dbReference type="NCBI Taxonomy" id="4076"/>
    <lineage>
        <taxon>Eukaryota</taxon>
        <taxon>Viridiplantae</taxon>
        <taxon>Streptophyta</taxon>
        <taxon>Embryophyta</taxon>
        <taxon>Tracheophyta</taxon>
        <taxon>Spermatophyta</taxon>
        <taxon>Magnoliopsida</taxon>
        <taxon>eudicotyledons</taxon>
        <taxon>Gunneridae</taxon>
        <taxon>Pentapetalae</taxon>
        <taxon>asterids</taxon>
        <taxon>lamiids</taxon>
        <taxon>Solanales</taxon>
        <taxon>Solanaceae</taxon>
        <taxon>Solanoideae</taxon>
        <taxon>Datureae</taxon>
        <taxon>Datura</taxon>
    </lineage>
</organism>
<dbReference type="Proteomes" id="UP000823775">
    <property type="component" value="Unassembled WGS sequence"/>
</dbReference>
<evidence type="ECO:0000313" key="2">
    <source>
        <dbReference type="Proteomes" id="UP000823775"/>
    </source>
</evidence>
<evidence type="ECO:0000313" key="1">
    <source>
        <dbReference type="EMBL" id="MCE3215276.1"/>
    </source>
</evidence>
<keyword evidence="2" id="KW-1185">Reference proteome</keyword>
<accession>A0ABS8WTS1</accession>
<dbReference type="EMBL" id="JACEIK010010665">
    <property type="protein sequence ID" value="MCE3215276.1"/>
    <property type="molecule type" value="Genomic_DNA"/>
</dbReference>
<proteinExistence type="predicted"/>
<comment type="caution">
    <text evidence="1">The sequence shown here is derived from an EMBL/GenBank/DDBJ whole genome shotgun (WGS) entry which is preliminary data.</text>
</comment>
<protein>
    <submittedName>
        <fullName evidence="1">Uncharacterized protein</fullName>
    </submittedName>
</protein>
<name>A0ABS8WTS1_DATST</name>